<feature type="compositionally biased region" description="Acidic residues" evidence="5">
    <location>
        <begin position="708"/>
        <end position="720"/>
    </location>
</feature>
<dbReference type="PANTHER" id="PTHR13213:SF2">
    <property type="entry name" value="MYB-BINDING PROTEIN 1A"/>
    <property type="match status" value="1"/>
</dbReference>
<dbReference type="HOGENOM" id="CLU_005212_0_0_1"/>
<dbReference type="GO" id="GO:0006355">
    <property type="term" value="P:regulation of DNA-templated transcription"/>
    <property type="evidence" value="ECO:0007669"/>
    <property type="project" value="InterPro"/>
</dbReference>
<dbReference type="Proteomes" id="UP000186303">
    <property type="component" value="Chromosome 4"/>
</dbReference>
<name>M5EAK0_MALS4</name>
<evidence type="ECO:0000256" key="5">
    <source>
        <dbReference type="SAM" id="MobiDB-lite"/>
    </source>
</evidence>
<dbReference type="InterPro" id="IPR016024">
    <property type="entry name" value="ARM-type_fold"/>
</dbReference>
<sequence length="1155" mass="128495">MASTLALFWWLSAADRDARLQGSDALVEALVDQSTEGVLNAPPGEPEPLSDVVTEEDARISEQRLDELTTADVNYSVRRLIRGLASPRENARIGFAVVLSELLSHLPSVCAHDILVLLLKHTVARGNLSGQELRDLQFSRLFGVFALVRSGLLYAPTSSLATFQRAFHVLSKVAYYKSWISESCGWIVMQMLLPLARDNVSRPPWANEALDWVAGCLAATHSLSPETLALALTLARIAPELNIGSRMSPPLKHPCILAMPNLALLATVLREGATMHLQPDMPQPKPGTWSAKLPFVWDMILETYFEHGAPADAAPFADFFRVVVDETLFSTQASPERKSWGFQVLHRALQRAPAETLPFLFTPNLIRTWVNQLSVTDRLLHSMAQKTVTYVGEAVKRSPTAGMALVTQLMGEHGRPDFDRVTHTKTIESILSSLDEAGIQKYLAYLRNVAYETADVDDKKHVASQRQWACDQMLGLVRSNVVAKSDQWIRDVLVFFAGHGCFALVKSPPAPWSNVLQVPAVPFDDSVQELCRLRLQACLTELKGSKTGDHDWPLVVLDLLKAMAKEKRCFVSTATSLAQERIERALETLKQLDKAQSKEKDDTKKAHMQAFKTMVAAVIIITYEDTDDAPDLVEGLVDASRLLFFEKRKTEIGGMEMFVDVLIGLLEISSAFLRAMVSQAFAAFIGSMTKESIDHLIDQLGMNEEIEEVADEEGPEDQEISEQGLDRDANDSEEELDEDEDEDEDEEEDEVDEDDVDPVLRSRVEEAFRATGAAADDDEDDDDNFDDEQMAQLDDKLAEIFRQHTSSKRKRAEIIQRDTALFHNKILDLIEMYAKEQSGNALRMRLVAPLFALSRGSGDVSQQVAHRASQILRARLCKAKELPRGNLDVAGMVDELKATHEYARSTQDVQMAELSGAVSQLYTKVLIRHGHLSEPVSVYETTLHDFLERKSSPVRPSFLIDAIRRLPELGWGLRESLLDGCRVSKSAHAFRQIQAFTMLQAVLQQQQHEETRQATPKACLAFIKSICAVVVETVHVAASDDVSASSLNAQRLKEVLRFALQAVRITVRVAGNEAKAVYMAWPLDDLEGMATALQSSTRFKSSTSLHGLIKEMLAVLRRVGELKEKTKKRTAQEDKPRASDSTSKTSATKRAKRAP</sequence>
<dbReference type="AlphaFoldDB" id="M5EAK0"/>
<keyword evidence="3" id="KW-0539">Nucleus</keyword>
<feature type="compositionally biased region" description="Basic and acidic residues" evidence="5">
    <location>
        <begin position="1123"/>
        <end position="1138"/>
    </location>
</feature>
<evidence type="ECO:0000256" key="2">
    <source>
        <dbReference type="ARBA" id="ARBA00006809"/>
    </source>
</evidence>
<keyword evidence="7" id="KW-1185">Reference proteome</keyword>
<feature type="region of interest" description="Disordered" evidence="5">
    <location>
        <begin position="1123"/>
        <end position="1155"/>
    </location>
</feature>
<organism evidence="6 7">
    <name type="scientific">Malassezia sympodialis (strain ATCC 42132)</name>
    <name type="common">Atopic eczema-associated yeast</name>
    <dbReference type="NCBI Taxonomy" id="1230383"/>
    <lineage>
        <taxon>Eukaryota</taxon>
        <taxon>Fungi</taxon>
        <taxon>Dikarya</taxon>
        <taxon>Basidiomycota</taxon>
        <taxon>Ustilaginomycotina</taxon>
        <taxon>Malasseziomycetes</taxon>
        <taxon>Malasseziales</taxon>
        <taxon>Malasseziaceae</taxon>
        <taxon>Malassezia</taxon>
    </lineage>
</organism>
<dbReference type="GO" id="GO:0000182">
    <property type="term" value="F:rDNA binding"/>
    <property type="evidence" value="ECO:0007669"/>
    <property type="project" value="TreeGrafter"/>
</dbReference>
<evidence type="ECO:0000256" key="3">
    <source>
        <dbReference type="ARBA" id="ARBA00023242"/>
    </source>
</evidence>
<dbReference type="GO" id="GO:0005730">
    <property type="term" value="C:nucleolus"/>
    <property type="evidence" value="ECO:0007669"/>
    <property type="project" value="InterPro"/>
</dbReference>
<dbReference type="SUPFAM" id="SSF48371">
    <property type="entry name" value="ARM repeat"/>
    <property type="match status" value="1"/>
</dbReference>
<dbReference type="Pfam" id="PF04931">
    <property type="entry name" value="DNA_pol_phi"/>
    <property type="match status" value="1"/>
</dbReference>
<dbReference type="InterPro" id="IPR007015">
    <property type="entry name" value="DNA_pol_V/MYBBP1A"/>
</dbReference>
<comment type="subcellular location">
    <subcellularLocation>
        <location evidence="1">Nucleus</location>
    </subcellularLocation>
</comment>
<accession>M5EAK0</accession>
<feature type="compositionally biased region" description="Acidic residues" evidence="5">
    <location>
        <begin position="731"/>
        <end position="757"/>
    </location>
</feature>
<evidence type="ECO:0000313" key="7">
    <source>
        <dbReference type="Proteomes" id="UP000186303"/>
    </source>
</evidence>
<evidence type="ECO:0000256" key="4">
    <source>
        <dbReference type="SAM" id="Coils"/>
    </source>
</evidence>
<dbReference type="VEuPathDB" id="FungiDB:MSYG_2862"/>
<feature type="region of interest" description="Disordered" evidence="5">
    <location>
        <begin position="708"/>
        <end position="760"/>
    </location>
</feature>
<feature type="coiled-coil region" evidence="4">
    <location>
        <begin position="575"/>
        <end position="602"/>
    </location>
</feature>
<dbReference type="KEGG" id="msym:MSY001_1960"/>
<protein>
    <submittedName>
        <fullName evidence="6">Similar to S.cerevisiae protein POL5 (DNA Polymerase phi)</fullName>
    </submittedName>
</protein>
<dbReference type="OrthoDB" id="342531at2759"/>
<dbReference type="RefSeq" id="XP_018740515.1">
    <property type="nucleotide sequence ID" value="XM_018883791.1"/>
</dbReference>
<dbReference type="OMA" id="VWKHDDP"/>
<reference evidence="7" key="1">
    <citation type="journal article" date="2017" name="Nucleic Acids Res.">
        <title>Proteogenomics produces comprehensive and highly accurate protein-coding gene annotation in a complete genome assembly of Malassezia sympodialis.</title>
        <authorList>
            <person name="Zhu Y."/>
            <person name="Engstroem P.G."/>
            <person name="Tellgren-Roth C."/>
            <person name="Baudo C.D."/>
            <person name="Kennell J.C."/>
            <person name="Sun S."/>
            <person name="Billmyre R.B."/>
            <person name="Schroeder M.S."/>
            <person name="Andersson A."/>
            <person name="Holm T."/>
            <person name="Sigurgeirsson B."/>
            <person name="Wu G."/>
            <person name="Sankaranarayanan S.R."/>
            <person name="Siddharthan R."/>
            <person name="Sanyal K."/>
            <person name="Lundeberg J."/>
            <person name="Nystedt B."/>
            <person name="Boekhout T."/>
            <person name="Dawson T.L. Jr."/>
            <person name="Heitman J."/>
            <person name="Scheynius A."/>
            <person name="Lehtioe J."/>
        </authorList>
    </citation>
    <scope>NUCLEOTIDE SEQUENCE [LARGE SCALE GENOMIC DNA]</scope>
    <source>
        <strain evidence="7">ATCC 42132</strain>
    </source>
</reference>
<gene>
    <name evidence="6" type="ORF">MSYG_2862</name>
</gene>
<evidence type="ECO:0000256" key="1">
    <source>
        <dbReference type="ARBA" id="ARBA00004123"/>
    </source>
</evidence>
<comment type="similarity">
    <text evidence="2">Belongs to the MYBBP1A family.</text>
</comment>
<evidence type="ECO:0000313" key="6">
    <source>
        <dbReference type="EMBL" id="SHO78515.1"/>
    </source>
</evidence>
<dbReference type="EMBL" id="LT671824">
    <property type="protein sequence ID" value="SHO78515.1"/>
    <property type="molecule type" value="Genomic_DNA"/>
</dbReference>
<dbReference type="PANTHER" id="PTHR13213">
    <property type="entry name" value="MYB-BINDING PROTEIN 1A FAMILY MEMBER"/>
    <property type="match status" value="1"/>
</dbReference>
<keyword evidence="4" id="KW-0175">Coiled coil</keyword>
<dbReference type="STRING" id="1230383.M5EAK0"/>
<proteinExistence type="inferred from homology"/>